<evidence type="ECO:0000256" key="2">
    <source>
        <dbReference type="SAM" id="Phobius"/>
    </source>
</evidence>
<evidence type="ECO:0000256" key="1">
    <source>
        <dbReference type="ARBA" id="ARBA00009670"/>
    </source>
</evidence>
<dbReference type="OrthoDB" id="9795390at2"/>
<keyword evidence="5" id="KW-1185">Reference proteome</keyword>
<dbReference type="SUPFAM" id="SSF56112">
    <property type="entry name" value="Protein kinase-like (PK-like)"/>
    <property type="match status" value="1"/>
</dbReference>
<protein>
    <submittedName>
        <fullName evidence="4">ABC transporter</fullName>
    </submittedName>
</protein>
<gene>
    <name evidence="4" type="ORF">AUC31_04625</name>
</gene>
<keyword evidence="2" id="KW-0472">Membrane</keyword>
<feature type="transmembrane region" description="Helical" evidence="2">
    <location>
        <begin position="519"/>
        <end position="537"/>
    </location>
</feature>
<keyword evidence="2" id="KW-1133">Transmembrane helix</keyword>
<dbReference type="PANTHER" id="PTHR10566">
    <property type="entry name" value="CHAPERONE-ACTIVITY OF BC1 COMPLEX CABC1 -RELATED"/>
    <property type="match status" value="1"/>
</dbReference>
<name>A0A0U2YIY0_9BACL</name>
<dbReference type="PANTHER" id="PTHR10566:SF113">
    <property type="entry name" value="PROTEIN ACTIVITY OF BC1 COMPLEX KINASE 7, CHLOROPLASTIC"/>
    <property type="match status" value="1"/>
</dbReference>
<dbReference type="Gene3D" id="1.10.510.10">
    <property type="entry name" value="Transferase(Phosphotransferase) domain 1"/>
    <property type="match status" value="1"/>
</dbReference>
<dbReference type="EMBL" id="CP013659">
    <property type="protein sequence ID" value="ALS74570.1"/>
    <property type="molecule type" value="Genomic_DNA"/>
</dbReference>
<dbReference type="AlphaFoldDB" id="A0A0U2YIY0"/>
<dbReference type="InterPro" id="IPR004147">
    <property type="entry name" value="ABC1_dom"/>
</dbReference>
<evidence type="ECO:0000259" key="3">
    <source>
        <dbReference type="Pfam" id="PF03109"/>
    </source>
</evidence>
<dbReference type="Proteomes" id="UP000067683">
    <property type="component" value="Chromosome"/>
</dbReference>
<dbReference type="RefSeq" id="WP_058381277.1">
    <property type="nucleotide sequence ID" value="NZ_CP013659.2"/>
</dbReference>
<proteinExistence type="inferred from homology"/>
<sequence length="538" mass="62091">MNQVTYLRIYRIVSMAIRFYVQVALFQRRNRGKWTPVVEQRWNELVTRQAKEYKELALKLGGLMIKLGQFLSTRADIMPPSFLAELEGLTDRVPSVPRKDIIEVLEQEWNVEHGNYLDELSDQAIASASIGEVFKGRLKNGTEVAVKVQRPGTDRIIRADFQAMRIVIWLAKKFTPFTKQVDFDQLYVEMTETIGAELNFVGELQNGRAFADRFAEMDGVHIPVYYDEYTTRRVLVMEWIEGARITDISFIEEHGLNRHEISERLFILFLEQVLYGGQFHADPHGGNILLKPDGTIVLIDFGMIGTISERDSQAILLIAEGILFKNYEQVLDGLEDLRFLLPNADRDLLADAVERLVAAYESNELMQMDSFVVERLLKDMQNIVRTQPVQLPAEFAFFGRATSIFVGVLHVLDPKVDLFALARPRVLEWASTKREGKGIFGKEDVFRWILNSTGPARAFPKKLINFLDEPERIRHYLENKEGREREHQRNLQSRMFAGIFSLLSFSGISLSVWFWHEPFLWVSSVFFVGSLWAFRAIR</sequence>
<feature type="domain" description="ABC1 atypical kinase-like" evidence="3">
    <location>
        <begin position="89"/>
        <end position="331"/>
    </location>
</feature>
<comment type="similarity">
    <text evidence="1">Belongs to the protein kinase superfamily. ADCK protein kinase family.</text>
</comment>
<reference evidence="4" key="1">
    <citation type="submission" date="2016-01" db="EMBL/GenBank/DDBJ databases">
        <title>Complete genome of Planococcus rifietoensis type strain M8.</title>
        <authorList>
            <person name="See-Too W.S."/>
        </authorList>
    </citation>
    <scope>NUCLEOTIDE SEQUENCE [LARGE SCALE GENOMIC DNA]</scope>
    <source>
        <strain evidence="4">M8</strain>
    </source>
</reference>
<dbReference type="InterPro" id="IPR011009">
    <property type="entry name" value="Kinase-like_dom_sf"/>
</dbReference>
<keyword evidence="2" id="KW-0812">Transmembrane</keyword>
<evidence type="ECO:0000313" key="5">
    <source>
        <dbReference type="Proteomes" id="UP000067683"/>
    </source>
</evidence>
<dbReference type="CDD" id="cd05121">
    <property type="entry name" value="ABC1_ADCK3-like"/>
    <property type="match status" value="1"/>
</dbReference>
<dbReference type="STRING" id="200991.AUC31_04625"/>
<dbReference type="InterPro" id="IPR050154">
    <property type="entry name" value="UbiB_kinase"/>
</dbReference>
<accession>A0A0U2YIY0</accession>
<organism evidence="4 5">
    <name type="scientific">Planococcus rifietoensis</name>
    <dbReference type="NCBI Taxonomy" id="200991"/>
    <lineage>
        <taxon>Bacteria</taxon>
        <taxon>Bacillati</taxon>
        <taxon>Bacillota</taxon>
        <taxon>Bacilli</taxon>
        <taxon>Bacillales</taxon>
        <taxon>Caryophanaceae</taxon>
        <taxon>Planococcus</taxon>
    </lineage>
</organism>
<evidence type="ECO:0000313" key="4">
    <source>
        <dbReference type="EMBL" id="ALS74570.1"/>
    </source>
</evidence>
<dbReference type="KEGG" id="prt:AUC31_04625"/>
<dbReference type="Pfam" id="PF03109">
    <property type="entry name" value="ABC1"/>
    <property type="match status" value="1"/>
</dbReference>